<evidence type="ECO:0000256" key="1">
    <source>
        <dbReference type="SAM" id="Phobius"/>
    </source>
</evidence>
<name>A0A1G2CFB4_9BACT</name>
<evidence type="ECO:0000313" key="2">
    <source>
        <dbReference type="EMBL" id="OGY99439.1"/>
    </source>
</evidence>
<comment type="caution">
    <text evidence="2">The sequence shown here is derived from an EMBL/GenBank/DDBJ whole genome shotgun (WGS) entry which is preliminary data.</text>
</comment>
<keyword evidence="1" id="KW-1133">Transmembrane helix</keyword>
<dbReference type="PROSITE" id="PS51257">
    <property type="entry name" value="PROKAR_LIPOPROTEIN"/>
    <property type="match status" value="1"/>
</dbReference>
<sequence length="205" mass="22913">MLKRWKLLIVAALFGAVACFYWKYVFGAGLTFIRSELAMLYWMGLGFSQKTAFWIALGSSFATIIGYFLGMEKVVNDLFPKYPRLKAFFARLGIKNGKKKKISPQLSEGLRAVAKKFPYIIVLPALCFDPACGVPLGVGFAKSRGLNPRWACFAMLCGNVAEKILWNAFLYKLQPLGIPTTIAIGVVVALITITISRFYHRHLET</sequence>
<dbReference type="Proteomes" id="UP000178880">
    <property type="component" value="Unassembled WGS sequence"/>
</dbReference>
<dbReference type="EMBL" id="MHLA01000015">
    <property type="protein sequence ID" value="OGY99439.1"/>
    <property type="molecule type" value="Genomic_DNA"/>
</dbReference>
<organism evidence="2 3">
    <name type="scientific">Candidatus Liptonbacteria bacterium RIFCSPLOWO2_01_FULL_52_25</name>
    <dbReference type="NCBI Taxonomy" id="1798650"/>
    <lineage>
        <taxon>Bacteria</taxon>
        <taxon>Candidatus Liptoniibacteriota</taxon>
    </lineage>
</organism>
<evidence type="ECO:0000313" key="3">
    <source>
        <dbReference type="Proteomes" id="UP000178880"/>
    </source>
</evidence>
<feature type="transmembrane region" description="Helical" evidence="1">
    <location>
        <begin position="51"/>
        <end position="70"/>
    </location>
</feature>
<proteinExistence type="predicted"/>
<gene>
    <name evidence="2" type="ORF">A2945_01115</name>
</gene>
<reference evidence="2 3" key="1">
    <citation type="journal article" date="2016" name="Nat. Commun.">
        <title>Thousands of microbial genomes shed light on interconnected biogeochemical processes in an aquifer system.</title>
        <authorList>
            <person name="Anantharaman K."/>
            <person name="Brown C.T."/>
            <person name="Hug L.A."/>
            <person name="Sharon I."/>
            <person name="Castelle C.J."/>
            <person name="Probst A.J."/>
            <person name="Thomas B.C."/>
            <person name="Singh A."/>
            <person name="Wilkins M.J."/>
            <person name="Karaoz U."/>
            <person name="Brodie E.L."/>
            <person name="Williams K.H."/>
            <person name="Hubbard S.S."/>
            <person name="Banfield J.F."/>
        </authorList>
    </citation>
    <scope>NUCLEOTIDE SEQUENCE [LARGE SCALE GENOMIC DNA]</scope>
</reference>
<protein>
    <submittedName>
        <fullName evidence="2">Uncharacterized protein</fullName>
    </submittedName>
</protein>
<keyword evidence="1" id="KW-0812">Transmembrane</keyword>
<accession>A0A1G2CFB4</accession>
<keyword evidence="1" id="KW-0472">Membrane</keyword>
<dbReference type="AlphaFoldDB" id="A0A1G2CFB4"/>
<feature type="transmembrane region" description="Helical" evidence="1">
    <location>
        <begin position="176"/>
        <end position="199"/>
    </location>
</feature>